<sequence>MPMELFLQFSVRRKNLNLAFLFSAIFLLVFLFLLPLDRLSAQSGKVSKGVGAIIDESDIPDFTEGEQLDKIGVSAFFWSGREILHCNYQGDPWQAPIKIEDEGFVIRANFQFDGNQPTRVRTKKPGQESALCTGNPPFSEALFEASFEMTNLPEFSPGEYWVEFNVSGWGPISKTPISWGGPKDRIYFTVFPKPAEINLSPSLSLEPRNLSACLPNPKTEISYTVENSGPDRADNVILEIYDNGRRVYRADIGRIDGESSKSGSIIRKIEGEGEHQIEIRVDPDGKIKETNEKDNRRTRTLSLNACPLPFVSLLASPDSVEFGGSTTLTWRVENAVNCQAYGSWSGSRDKNGGEADVRNLAENENYILECIGPGKDKVSDDASVLVLSAPPPPTVSLSANPPSVSSGGSSILSWSVSNAEDCRALGDWQGAKDKDGGEEERKNITNNKSYTLSCEGTGGGASESATVFVQSTPPPSSGLISVRAELDGKSWQGEAIYDLNGPASFSGQSVNQDFPGRPTGLWSLSLRSGGPKDSSLESIRLGSSQTLSSGGTIIFTLNFVSNKLSSDNPNLTASAPRGDSESIYPGDKVSFTSLISNLGISGASASRTDFALDGLIFSQKDTPLIESSSSMKITSSFWTATGVGLHQVRACADSSGLVAESNESDNCAASIIKVLDPLCPEGDCDSGDEDGDDNNGGGEGDNNGGGGPGGGGKGGNGGECSDALDNDGDGLTDSNDPGCGGGGGGFCLNPAGCFVENPQCSDGLDNDSDGWVDSNDPGCGGESDNDEADKNGGTQCSDGLDNDDDGLIDGQDPECASPSDNTERTLRFEEF</sequence>
<proteinExistence type="predicted"/>
<dbReference type="Gene3D" id="2.60.40.10">
    <property type="entry name" value="Immunoglobulins"/>
    <property type="match status" value="2"/>
</dbReference>
<dbReference type="Pfam" id="PF07705">
    <property type="entry name" value="CARDB"/>
    <property type="match status" value="2"/>
</dbReference>
<comment type="caution">
    <text evidence="3">The sequence shown here is derived from an EMBL/GenBank/DDBJ whole genome shotgun (WGS) entry which is preliminary data.</text>
</comment>
<reference evidence="3 4" key="1">
    <citation type="submission" date="2017-09" db="EMBL/GenBank/DDBJ databases">
        <title>Depth-based differentiation of microbial function through sediment-hosted aquifers and enrichment of novel symbionts in the deep terrestrial subsurface.</title>
        <authorList>
            <person name="Probst A.J."/>
            <person name="Ladd B."/>
            <person name="Jarett J.K."/>
            <person name="Geller-Mcgrath D.E."/>
            <person name="Sieber C.M."/>
            <person name="Emerson J.B."/>
            <person name="Anantharaman K."/>
            <person name="Thomas B.C."/>
            <person name="Malmstrom R."/>
            <person name="Stieglmeier M."/>
            <person name="Klingl A."/>
            <person name="Woyke T."/>
            <person name="Ryan C.M."/>
            <person name="Banfield J.F."/>
        </authorList>
    </citation>
    <scope>NUCLEOTIDE SEQUENCE [LARGE SCALE GENOMIC DNA]</scope>
    <source>
        <strain evidence="3">CG22_combo_CG10-13_8_21_14_all_43_18</strain>
    </source>
</reference>
<dbReference type="InterPro" id="IPR011635">
    <property type="entry name" value="CARDB"/>
</dbReference>
<feature type="domain" description="CARDB" evidence="2">
    <location>
        <begin position="580"/>
        <end position="669"/>
    </location>
</feature>
<feature type="domain" description="CARDB" evidence="2">
    <location>
        <begin position="211"/>
        <end position="298"/>
    </location>
</feature>
<name>A0A2H0DXN6_9BACT</name>
<feature type="compositionally biased region" description="Gly residues" evidence="1">
    <location>
        <begin position="694"/>
        <end position="718"/>
    </location>
</feature>
<dbReference type="AlphaFoldDB" id="A0A2H0DXN6"/>
<evidence type="ECO:0000256" key="1">
    <source>
        <dbReference type="SAM" id="MobiDB-lite"/>
    </source>
</evidence>
<feature type="compositionally biased region" description="Basic and acidic residues" evidence="1">
    <location>
        <begin position="821"/>
        <end position="831"/>
    </location>
</feature>
<evidence type="ECO:0000259" key="2">
    <source>
        <dbReference type="Pfam" id="PF07705"/>
    </source>
</evidence>
<feature type="region of interest" description="Disordered" evidence="1">
    <location>
        <begin position="758"/>
        <end position="831"/>
    </location>
</feature>
<organism evidence="3 4">
    <name type="scientific">Candidatus Campbellbacteria bacterium CG22_combo_CG10-13_8_21_14_all_43_18</name>
    <dbReference type="NCBI Taxonomy" id="1974530"/>
    <lineage>
        <taxon>Bacteria</taxon>
        <taxon>Candidatus Campbelliibacteriota</taxon>
    </lineage>
</organism>
<gene>
    <name evidence="3" type="ORF">COW82_01065</name>
</gene>
<evidence type="ECO:0000313" key="3">
    <source>
        <dbReference type="EMBL" id="PIP86628.1"/>
    </source>
</evidence>
<feature type="region of interest" description="Disordered" evidence="1">
    <location>
        <begin position="682"/>
        <end position="731"/>
    </location>
</feature>
<dbReference type="InterPro" id="IPR013783">
    <property type="entry name" value="Ig-like_fold"/>
</dbReference>
<protein>
    <recommendedName>
        <fullName evidence="2">CARDB domain-containing protein</fullName>
    </recommendedName>
</protein>
<feature type="compositionally biased region" description="Acidic residues" evidence="1">
    <location>
        <begin position="682"/>
        <end position="693"/>
    </location>
</feature>
<accession>A0A2H0DXN6</accession>
<dbReference type="Proteomes" id="UP000231276">
    <property type="component" value="Unassembled WGS sequence"/>
</dbReference>
<dbReference type="EMBL" id="PCTS01000014">
    <property type="protein sequence ID" value="PIP86628.1"/>
    <property type="molecule type" value="Genomic_DNA"/>
</dbReference>
<evidence type="ECO:0000313" key="4">
    <source>
        <dbReference type="Proteomes" id="UP000231276"/>
    </source>
</evidence>